<accession>A0A5B7I4V3</accession>
<protein>
    <submittedName>
        <fullName evidence="1">Uncharacterized protein</fullName>
    </submittedName>
</protein>
<organism evidence="1 2">
    <name type="scientific">Portunus trituberculatus</name>
    <name type="common">Swimming crab</name>
    <name type="synonym">Neptunus trituberculatus</name>
    <dbReference type="NCBI Taxonomy" id="210409"/>
    <lineage>
        <taxon>Eukaryota</taxon>
        <taxon>Metazoa</taxon>
        <taxon>Ecdysozoa</taxon>
        <taxon>Arthropoda</taxon>
        <taxon>Crustacea</taxon>
        <taxon>Multicrustacea</taxon>
        <taxon>Malacostraca</taxon>
        <taxon>Eumalacostraca</taxon>
        <taxon>Eucarida</taxon>
        <taxon>Decapoda</taxon>
        <taxon>Pleocyemata</taxon>
        <taxon>Brachyura</taxon>
        <taxon>Eubrachyura</taxon>
        <taxon>Portunoidea</taxon>
        <taxon>Portunidae</taxon>
        <taxon>Portuninae</taxon>
        <taxon>Portunus</taxon>
    </lineage>
</organism>
<reference evidence="1 2" key="1">
    <citation type="submission" date="2019-05" db="EMBL/GenBank/DDBJ databases">
        <title>Another draft genome of Portunus trituberculatus and its Hox gene families provides insights of decapod evolution.</title>
        <authorList>
            <person name="Jeong J.-H."/>
            <person name="Song I."/>
            <person name="Kim S."/>
            <person name="Choi T."/>
            <person name="Kim D."/>
            <person name="Ryu S."/>
            <person name="Kim W."/>
        </authorList>
    </citation>
    <scope>NUCLEOTIDE SEQUENCE [LARGE SCALE GENOMIC DNA]</scope>
    <source>
        <tissue evidence="1">Muscle</tissue>
    </source>
</reference>
<dbReference type="Proteomes" id="UP000324222">
    <property type="component" value="Unassembled WGS sequence"/>
</dbReference>
<comment type="caution">
    <text evidence="1">The sequence shown here is derived from an EMBL/GenBank/DDBJ whole genome shotgun (WGS) entry which is preliminary data.</text>
</comment>
<keyword evidence="2" id="KW-1185">Reference proteome</keyword>
<sequence>MRSNTEGVNSTRLQYIDTLIHSPGLSQGLFSSVTGCPCLSLFFTLMQSSKATYVRLLRPTPTSLLRNSRVDDLD</sequence>
<dbReference type="AlphaFoldDB" id="A0A5B7I4V3"/>
<dbReference type="EMBL" id="VSRR010045135">
    <property type="protein sequence ID" value="MPC77155.1"/>
    <property type="molecule type" value="Genomic_DNA"/>
</dbReference>
<evidence type="ECO:0000313" key="1">
    <source>
        <dbReference type="EMBL" id="MPC77155.1"/>
    </source>
</evidence>
<name>A0A5B7I4V3_PORTR</name>
<proteinExistence type="predicted"/>
<evidence type="ECO:0000313" key="2">
    <source>
        <dbReference type="Proteomes" id="UP000324222"/>
    </source>
</evidence>
<gene>
    <name evidence="1" type="ORF">E2C01_071602</name>
</gene>